<gene>
    <name evidence="2" type="ORF">SEPCBS57363_005938</name>
</gene>
<feature type="chain" id="PRO_5047160350" description="Small secreted protein" evidence="1">
    <location>
        <begin position="20"/>
        <end position="176"/>
    </location>
</feature>
<proteinExistence type="predicted"/>
<accession>A0ABP0E2R2</accession>
<dbReference type="EMBL" id="CAWUOM010000151">
    <property type="protein sequence ID" value="CAK7274001.1"/>
    <property type="molecule type" value="Genomic_DNA"/>
</dbReference>
<evidence type="ECO:0000313" key="2">
    <source>
        <dbReference type="EMBL" id="CAK7274001.1"/>
    </source>
</evidence>
<sequence>MFNLFNLLPLALMASTAFSNPVPEVTNTTELDARILGNDATYLICITDDFRCGFFATYTNGQTRQTVKWTTGNPSSSNPQVFESNEDWCTFSAYRKHTNDAGFWYNADFHFHGASHTIGYNPTGKSINLGPATWGSRDADYLNGRCLNEFGGEYKPISTNWNSAELNWQSLGEELY</sequence>
<protein>
    <recommendedName>
        <fullName evidence="4">Small secreted protein</fullName>
    </recommendedName>
</protein>
<keyword evidence="3" id="KW-1185">Reference proteome</keyword>
<keyword evidence="1" id="KW-0732">Signal</keyword>
<reference evidence="2 3" key="1">
    <citation type="submission" date="2024-01" db="EMBL/GenBank/DDBJ databases">
        <authorList>
            <person name="Allen C."/>
            <person name="Tagirdzhanova G."/>
        </authorList>
    </citation>
    <scope>NUCLEOTIDE SEQUENCE [LARGE SCALE GENOMIC DNA]</scope>
    <source>
        <strain evidence="2 3">CBS 573.63</strain>
    </source>
</reference>
<feature type="signal peptide" evidence="1">
    <location>
        <begin position="1"/>
        <end position="19"/>
    </location>
</feature>
<evidence type="ECO:0000256" key="1">
    <source>
        <dbReference type="SAM" id="SignalP"/>
    </source>
</evidence>
<evidence type="ECO:0008006" key="4">
    <source>
        <dbReference type="Google" id="ProtNLM"/>
    </source>
</evidence>
<organism evidence="2 3">
    <name type="scientific">Sporothrix epigloea</name>
    <dbReference type="NCBI Taxonomy" id="1892477"/>
    <lineage>
        <taxon>Eukaryota</taxon>
        <taxon>Fungi</taxon>
        <taxon>Dikarya</taxon>
        <taxon>Ascomycota</taxon>
        <taxon>Pezizomycotina</taxon>
        <taxon>Sordariomycetes</taxon>
        <taxon>Sordariomycetidae</taxon>
        <taxon>Ophiostomatales</taxon>
        <taxon>Ophiostomataceae</taxon>
        <taxon>Sporothrix</taxon>
    </lineage>
</organism>
<dbReference type="Proteomes" id="UP001642501">
    <property type="component" value="Unassembled WGS sequence"/>
</dbReference>
<evidence type="ECO:0000313" key="3">
    <source>
        <dbReference type="Proteomes" id="UP001642501"/>
    </source>
</evidence>
<name>A0ABP0E2R2_9PEZI</name>
<comment type="caution">
    <text evidence="2">The sequence shown here is derived from an EMBL/GenBank/DDBJ whole genome shotgun (WGS) entry which is preliminary data.</text>
</comment>